<reference evidence="1" key="1">
    <citation type="journal article" date="2014" name="Nat. Genet.">
        <title>Genome and transcriptome of the porcine whipworm Trichuris suis.</title>
        <authorList>
            <person name="Jex A.R."/>
            <person name="Nejsum P."/>
            <person name="Schwarz E.M."/>
            <person name="Hu L."/>
            <person name="Young N.D."/>
            <person name="Hall R.S."/>
            <person name="Korhonen P.K."/>
            <person name="Liao S."/>
            <person name="Thamsborg S."/>
            <person name="Xia J."/>
            <person name="Xu P."/>
            <person name="Wang S."/>
            <person name="Scheerlinck J.P."/>
            <person name="Hofmann A."/>
            <person name="Sternberg P.W."/>
            <person name="Wang J."/>
            <person name="Gasser R.B."/>
        </authorList>
    </citation>
    <scope>NUCLEOTIDE SEQUENCE [LARGE SCALE GENOMIC DNA]</scope>
    <source>
        <strain evidence="1">DCEP-RM93F</strain>
    </source>
</reference>
<evidence type="ECO:0000313" key="1">
    <source>
        <dbReference type="EMBL" id="KFD67759.1"/>
    </source>
</evidence>
<protein>
    <submittedName>
        <fullName evidence="1">Uncharacterized protein</fullName>
    </submittedName>
</protein>
<proteinExistence type="predicted"/>
<dbReference type="EMBL" id="KL367511">
    <property type="protein sequence ID" value="KFD67759.1"/>
    <property type="molecule type" value="Genomic_DNA"/>
</dbReference>
<organism evidence="1">
    <name type="scientific">Trichuris suis</name>
    <name type="common">pig whipworm</name>
    <dbReference type="NCBI Taxonomy" id="68888"/>
    <lineage>
        <taxon>Eukaryota</taxon>
        <taxon>Metazoa</taxon>
        <taxon>Ecdysozoa</taxon>
        <taxon>Nematoda</taxon>
        <taxon>Enoplea</taxon>
        <taxon>Dorylaimia</taxon>
        <taxon>Trichinellida</taxon>
        <taxon>Trichuridae</taxon>
        <taxon>Trichuris</taxon>
    </lineage>
</organism>
<dbReference type="Proteomes" id="UP000030758">
    <property type="component" value="Unassembled WGS sequence"/>
</dbReference>
<sequence length="136" mass="15471">MSRRWTASAACSALLRHLPVPTYLCSVLCLPVWTYLLSSSYLPVPDWVSPLLTYLLSPSYLPVPTYLLSPSYLPVPTYLYPLLSSVHTYLFPFSSASSRTRLDQLTWRAKVYTLKYLKSAQSERKSSENVQRQAMG</sequence>
<gene>
    <name evidence="1" type="ORF">M514_20054</name>
</gene>
<accession>A0A085NE63</accession>
<dbReference type="AlphaFoldDB" id="A0A085NE63"/>
<name>A0A085NE63_9BILA</name>